<comment type="subcellular location">
    <subcellularLocation>
        <location evidence="1">Membrane</location>
    </subcellularLocation>
</comment>
<feature type="transmembrane region" description="Helical" evidence="5">
    <location>
        <begin position="139"/>
        <end position="163"/>
    </location>
</feature>
<dbReference type="EMBL" id="QBIY01011302">
    <property type="protein sequence ID" value="RXN33113.1"/>
    <property type="molecule type" value="Genomic_DNA"/>
</dbReference>
<evidence type="ECO:0000256" key="4">
    <source>
        <dbReference type="SAM" id="MobiDB-lite"/>
    </source>
</evidence>
<organism evidence="7 8">
    <name type="scientific">Labeo rohita</name>
    <name type="common">Indian major carp</name>
    <name type="synonym">Cyprinus rohita</name>
    <dbReference type="NCBI Taxonomy" id="84645"/>
    <lineage>
        <taxon>Eukaryota</taxon>
        <taxon>Metazoa</taxon>
        <taxon>Chordata</taxon>
        <taxon>Craniata</taxon>
        <taxon>Vertebrata</taxon>
        <taxon>Euteleostomi</taxon>
        <taxon>Actinopterygii</taxon>
        <taxon>Neopterygii</taxon>
        <taxon>Teleostei</taxon>
        <taxon>Ostariophysi</taxon>
        <taxon>Cypriniformes</taxon>
        <taxon>Cyprinidae</taxon>
        <taxon>Labeoninae</taxon>
        <taxon>Labeonini</taxon>
        <taxon>Labeo</taxon>
    </lineage>
</organism>
<evidence type="ECO:0000313" key="7">
    <source>
        <dbReference type="EMBL" id="RXN33113.1"/>
    </source>
</evidence>
<dbReference type="GO" id="GO:0004888">
    <property type="term" value="F:transmembrane signaling receptor activity"/>
    <property type="evidence" value="ECO:0007669"/>
    <property type="project" value="TreeGrafter"/>
</dbReference>
<keyword evidence="5" id="KW-1133">Transmembrane helix</keyword>
<comment type="caution">
    <text evidence="7">The sequence shown here is derived from an EMBL/GenBank/DDBJ whole genome shotgun (WGS) entry which is preliminary data.</text>
</comment>
<dbReference type="InterPro" id="IPR013106">
    <property type="entry name" value="Ig_V-set"/>
</dbReference>
<feature type="compositionally biased region" description="Polar residues" evidence="4">
    <location>
        <begin position="200"/>
        <end position="227"/>
    </location>
</feature>
<accession>A0A498NMD8</accession>
<keyword evidence="8" id="KW-1185">Reference proteome</keyword>
<dbReference type="Pfam" id="PF07686">
    <property type="entry name" value="V-set"/>
    <property type="match status" value="1"/>
</dbReference>
<dbReference type="PANTHER" id="PTHR11860">
    <property type="entry name" value="POLYMERIC-IMMUNOGLOBULIN RECEPTOR"/>
    <property type="match status" value="1"/>
</dbReference>
<dbReference type="PANTHER" id="PTHR11860:SF118">
    <property type="entry name" value="CMRF35-LIKE MOLECULE 3-RELATED"/>
    <property type="match status" value="1"/>
</dbReference>
<evidence type="ECO:0000256" key="3">
    <source>
        <dbReference type="ARBA" id="ARBA00023136"/>
    </source>
</evidence>
<dbReference type="STRING" id="84645.A0A498NMD8"/>
<keyword evidence="3 5" id="KW-0472">Membrane</keyword>
<keyword evidence="2 5" id="KW-0812">Transmembrane</keyword>
<feature type="domain" description="Immunoglobulin V-set" evidence="6">
    <location>
        <begin position="76"/>
        <end position="124"/>
    </location>
</feature>
<dbReference type="InterPro" id="IPR036179">
    <property type="entry name" value="Ig-like_dom_sf"/>
</dbReference>
<evidence type="ECO:0000256" key="2">
    <source>
        <dbReference type="ARBA" id="ARBA00022692"/>
    </source>
</evidence>
<dbReference type="Proteomes" id="UP000290572">
    <property type="component" value="Unassembled WGS sequence"/>
</dbReference>
<feature type="region of interest" description="Disordered" evidence="4">
    <location>
        <begin position="191"/>
        <end position="227"/>
    </location>
</feature>
<dbReference type="InterPro" id="IPR050671">
    <property type="entry name" value="CD300_family_receptors"/>
</dbReference>
<dbReference type="GO" id="GO:0005886">
    <property type="term" value="C:plasma membrane"/>
    <property type="evidence" value="ECO:0007669"/>
    <property type="project" value="TreeGrafter"/>
</dbReference>
<dbReference type="AlphaFoldDB" id="A0A498NMD8"/>
<dbReference type="InterPro" id="IPR013783">
    <property type="entry name" value="Ig-like_fold"/>
</dbReference>
<reference evidence="7 8" key="1">
    <citation type="submission" date="2018-03" db="EMBL/GenBank/DDBJ databases">
        <title>Draft genome sequence of Rohu Carp (Labeo rohita).</title>
        <authorList>
            <person name="Das P."/>
            <person name="Kushwaha B."/>
            <person name="Joshi C.G."/>
            <person name="Kumar D."/>
            <person name="Nagpure N.S."/>
            <person name="Sahoo L."/>
            <person name="Das S.P."/>
            <person name="Bit A."/>
            <person name="Patnaik S."/>
            <person name="Meher P.K."/>
            <person name="Jayasankar P."/>
            <person name="Koringa P.G."/>
            <person name="Patel N.V."/>
            <person name="Hinsu A.T."/>
            <person name="Kumar R."/>
            <person name="Pandey M."/>
            <person name="Agarwal S."/>
            <person name="Srivastava S."/>
            <person name="Singh M."/>
            <person name="Iquebal M.A."/>
            <person name="Jaiswal S."/>
            <person name="Angadi U.B."/>
            <person name="Kumar N."/>
            <person name="Raza M."/>
            <person name="Shah T.M."/>
            <person name="Rai A."/>
            <person name="Jena J.K."/>
        </authorList>
    </citation>
    <scope>NUCLEOTIDE SEQUENCE [LARGE SCALE GENOMIC DNA]</scope>
    <source>
        <strain evidence="7">DASCIFA01</strain>
        <tissue evidence="7">Testis</tissue>
    </source>
</reference>
<protein>
    <submittedName>
        <fullName evidence="7">CMRF35-like molecule 1</fullName>
    </submittedName>
</protein>
<evidence type="ECO:0000256" key="1">
    <source>
        <dbReference type="ARBA" id="ARBA00004370"/>
    </source>
</evidence>
<evidence type="ECO:0000259" key="6">
    <source>
        <dbReference type="Pfam" id="PF07686"/>
    </source>
</evidence>
<evidence type="ECO:0000313" key="8">
    <source>
        <dbReference type="Proteomes" id="UP000290572"/>
    </source>
</evidence>
<dbReference type="SUPFAM" id="SSF48726">
    <property type="entry name" value="Immunoglobulin"/>
    <property type="match status" value="1"/>
</dbReference>
<gene>
    <name evidence="7" type="ORF">ROHU_015867</name>
</gene>
<name>A0A498NMD8_LABRO</name>
<proteinExistence type="predicted"/>
<sequence length="227" mass="25151">MRSFMVTIGNLSMEDAGLYGCIAGWGEYKEIQLNVIKAPQKRRPVQISTTTIRTYTNTSPDHTLTSTGECNIGNKNIMVESGSPAKDKRFSLTDNRKARVFTVTITDLRTEDEGQYWCAVKRTIYDDYTEIFLIVKQDLASVAGSLGSVLLVLILCSGTFLILKMKKRKSGTGLCQQNVQHNMESVHMYEIENSDPGPSDVNTAESSSNQTPASHLNTHPQSTAVYD</sequence>
<dbReference type="Gene3D" id="2.60.40.10">
    <property type="entry name" value="Immunoglobulins"/>
    <property type="match status" value="1"/>
</dbReference>
<evidence type="ECO:0000256" key="5">
    <source>
        <dbReference type="SAM" id="Phobius"/>
    </source>
</evidence>